<gene>
    <name evidence="3" type="ORF">SAMN03080606_03879</name>
</gene>
<evidence type="ECO:0000256" key="1">
    <source>
        <dbReference type="SAM" id="SignalP"/>
    </source>
</evidence>
<feature type="signal peptide" evidence="1">
    <location>
        <begin position="1"/>
        <end position="29"/>
    </location>
</feature>
<dbReference type="GO" id="GO:0004222">
    <property type="term" value="F:metalloendopeptidase activity"/>
    <property type="evidence" value="ECO:0007669"/>
    <property type="project" value="TreeGrafter"/>
</dbReference>
<dbReference type="InterPro" id="IPR012854">
    <property type="entry name" value="Cu_amine_oxidase-like_N"/>
</dbReference>
<dbReference type="SUPFAM" id="SSF55383">
    <property type="entry name" value="Copper amine oxidase, domain N"/>
    <property type="match status" value="1"/>
</dbReference>
<evidence type="ECO:0000313" key="4">
    <source>
        <dbReference type="Proteomes" id="UP000198636"/>
    </source>
</evidence>
<keyword evidence="4" id="KW-1185">Reference proteome</keyword>
<dbReference type="Pfam" id="PF07833">
    <property type="entry name" value="Cu_amine_oxidN1"/>
    <property type="match status" value="1"/>
</dbReference>
<dbReference type="SMART" id="SM01264">
    <property type="entry name" value="M16C_associated"/>
    <property type="match status" value="1"/>
</dbReference>
<accession>A0A1G5KZR4</accession>
<feature type="domain" description="Peptidase M16C associated" evidence="2">
    <location>
        <begin position="492"/>
        <end position="742"/>
    </location>
</feature>
<dbReference type="Proteomes" id="UP000198636">
    <property type="component" value="Unassembled WGS sequence"/>
</dbReference>
<sequence>MFNASKKISVSIVCLLLFTILFSPVQAWANEKQDYTMLHGFQLVEETVVEEIYSVVRVFEHIQSGAKLIHLENDDSNKVFSISFRTPPFDDTGIPHILEHSVLNGSEKFPVKSPFIEMNKRSLNTFLNALTYPDRTSYPVASRNDKDFKNLMEVYLDAVFYPSVLQEEMIFMQEGWHLELVSPDAELNYNGVVYNEMKGAYSNPISVLIKEVQRSLFPETPYAFDSGGDPDVIPQLTYESLIEYHNTYYHPSNSYIYLYGNLDLDATLRFINDEYLSKFEKKEIESTIAKQKPFQERVYSVGEYGLPENADPSNKSYISLNYAIDEVMNKETMLGFSILSSILMDTESSPLRNMLLEKEVGANVFGMFYTMKLQPSFSIIVNNANDEKTKEFETIVTESLKGIVDNGIDRELINSIFNTIEISMRTENSIANRGFGYHDSVFLAWLYDHEPTLYLSYDNELATIKNKIDDNYFEDLVQKYLLNNTHSSVVTLNPVPGLEVAKGQKLKAELNQIKEKLSHEEIQSLVEETVALRRWREAPNTEEALKTLPTLTLEDLYQEREAIGSKVEILNDVTILSHPIYTNKIAYANMYFDSTKVPQEQLPYIALLTQLLARIDTNNYTYQQLTNEIFNSLGGLSFSIDLVTDIEDQHKIHPKLRVFMYTVTDRLEDGFEILQEIIHNSNFEDVNRLKQLVTQLKTDVENNLNSNGISIAQTQLARRYSKSAQYYANVSGIDYYYFLIHVEEMLENNPEYVIDSLKEVNQLVFQKENLIVGVTIEEEAYDSFKKAFIPFKASLSLKEVENPFNTYVFEIPSGNEGIVNAEKIQYVAKGNNYIDLGYEYSGKMDVLARILNTEYLWNQLRVLGGAYGGGMQLSNRGDMVFYSFRDPNISETLAVYESIPGYLRSFNADEEEMLNYIIGTIAQYDPLLSPHERGAMEDKYYMMQITDDYIKIIKEEILSTTAEDIRNFAELVEDLLQHSQYVVVGFETKIMENENLFDNITNILGQQQINYLPAREYLELLGATVSWDDTDPQNPIIIVEVADTRILLHVNTTLMVINEYQHHLQGKIELKDSKTYVPEEVIEILYYLIQQP</sequence>
<dbReference type="Pfam" id="PF08367">
    <property type="entry name" value="M16C_assoc"/>
    <property type="match status" value="1"/>
</dbReference>
<dbReference type="PANTHER" id="PTHR43016">
    <property type="entry name" value="PRESEQUENCE PROTEASE"/>
    <property type="match status" value="1"/>
</dbReference>
<dbReference type="Pfam" id="PF00675">
    <property type="entry name" value="Peptidase_M16"/>
    <property type="match status" value="1"/>
</dbReference>
<dbReference type="PANTHER" id="PTHR43016:SF13">
    <property type="entry name" value="PRESEQUENCE PROTEASE, MITOCHONDRIAL"/>
    <property type="match status" value="1"/>
</dbReference>
<organism evidence="3 4">
    <name type="scientific">Alkaliphilus peptidifermentans DSM 18978</name>
    <dbReference type="NCBI Taxonomy" id="1120976"/>
    <lineage>
        <taxon>Bacteria</taxon>
        <taxon>Bacillati</taxon>
        <taxon>Bacillota</taxon>
        <taxon>Clostridia</taxon>
        <taxon>Peptostreptococcales</taxon>
        <taxon>Natronincolaceae</taxon>
        <taxon>Alkaliphilus</taxon>
    </lineage>
</organism>
<dbReference type="EMBL" id="FMUS01000034">
    <property type="protein sequence ID" value="SCZ05578.1"/>
    <property type="molecule type" value="Genomic_DNA"/>
</dbReference>
<dbReference type="GO" id="GO:0016485">
    <property type="term" value="P:protein processing"/>
    <property type="evidence" value="ECO:0007669"/>
    <property type="project" value="TreeGrafter"/>
</dbReference>
<dbReference type="GO" id="GO:0046872">
    <property type="term" value="F:metal ion binding"/>
    <property type="evidence" value="ECO:0007669"/>
    <property type="project" value="InterPro"/>
</dbReference>
<dbReference type="Pfam" id="PF22516">
    <property type="entry name" value="PreP_C"/>
    <property type="match status" value="1"/>
</dbReference>
<dbReference type="Pfam" id="PF05193">
    <property type="entry name" value="Peptidase_M16_C"/>
    <property type="match status" value="1"/>
</dbReference>
<dbReference type="InterPro" id="IPR011765">
    <property type="entry name" value="Pept_M16_N"/>
</dbReference>
<dbReference type="InterPro" id="IPR036582">
    <property type="entry name" value="Mao_N_sf"/>
</dbReference>
<protein>
    <recommendedName>
        <fullName evidence="2">Peptidase M16C associated domain-containing protein</fullName>
    </recommendedName>
</protein>
<dbReference type="AlphaFoldDB" id="A0A1G5KZR4"/>
<name>A0A1G5KZR4_9FIRM</name>
<reference evidence="3 4" key="1">
    <citation type="submission" date="2016-10" db="EMBL/GenBank/DDBJ databases">
        <authorList>
            <person name="de Groot N.N."/>
        </authorList>
    </citation>
    <scope>NUCLEOTIDE SEQUENCE [LARGE SCALE GENOMIC DNA]</scope>
    <source>
        <strain evidence="3 4">DSM 18978</strain>
    </source>
</reference>
<dbReference type="STRING" id="1120976.SAMN03080606_03879"/>
<proteinExistence type="predicted"/>
<dbReference type="OrthoDB" id="9762027at2"/>
<dbReference type="InterPro" id="IPR007863">
    <property type="entry name" value="Peptidase_M16_C"/>
</dbReference>
<dbReference type="Gene3D" id="3.30.830.10">
    <property type="entry name" value="Metalloenzyme, LuxS/M16 peptidase-like"/>
    <property type="match status" value="4"/>
</dbReference>
<dbReference type="InterPro" id="IPR011249">
    <property type="entry name" value="Metalloenz_LuxS/M16"/>
</dbReference>
<dbReference type="RefSeq" id="WP_091546983.1">
    <property type="nucleotide sequence ID" value="NZ_FMUS01000034.1"/>
</dbReference>
<dbReference type="InterPro" id="IPR055130">
    <property type="entry name" value="PreP_C"/>
</dbReference>
<dbReference type="Gene3D" id="3.30.457.10">
    <property type="entry name" value="Copper amine oxidase-like, N-terminal domain"/>
    <property type="match status" value="1"/>
</dbReference>
<evidence type="ECO:0000313" key="3">
    <source>
        <dbReference type="EMBL" id="SCZ05578.1"/>
    </source>
</evidence>
<evidence type="ECO:0000259" key="2">
    <source>
        <dbReference type="SMART" id="SM01264"/>
    </source>
</evidence>
<keyword evidence="1" id="KW-0732">Signal</keyword>
<dbReference type="FunFam" id="3.30.830.10:FF:000034">
    <property type="entry name" value="presequence protease 1, chloroplastic/mitochondrial"/>
    <property type="match status" value="1"/>
</dbReference>
<feature type="chain" id="PRO_5011769297" description="Peptidase M16C associated domain-containing protein" evidence="1">
    <location>
        <begin position="30"/>
        <end position="1092"/>
    </location>
</feature>
<dbReference type="SUPFAM" id="SSF63411">
    <property type="entry name" value="LuxS/MPP-like metallohydrolase"/>
    <property type="match status" value="4"/>
</dbReference>
<dbReference type="InterPro" id="IPR013578">
    <property type="entry name" value="Peptidase_M16C_assoc"/>
</dbReference>